<evidence type="ECO:0000313" key="3">
    <source>
        <dbReference type="EMBL" id="TWB19002.1"/>
    </source>
</evidence>
<reference evidence="3 4" key="1">
    <citation type="submission" date="2019-06" db="EMBL/GenBank/DDBJ databases">
        <title>Genomic Encyclopedia of Type Strains, Phase IV (KMG-V): Genome sequencing to study the core and pangenomes of soil and plant-associated prokaryotes.</title>
        <authorList>
            <person name="Whitman W."/>
        </authorList>
    </citation>
    <scope>NUCLEOTIDE SEQUENCE [LARGE SCALE GENOMIC DNA]</scope>
    <source>
        <strain evidence="3 4">BR 11880</strain>
    </source>
</reference>
<gene>
    <name evidence="3" type="ORF">FBZ89_10858</name>
</gene>
<protein>
    <recommendedName>
        <fullName evidence="5">Secreted protein</fullName>
    </recommendedName>
</protein>
<keyword evidence="2" id="KW-0732">Signal</keyword>
<dbReference type="EMBL" id="VITN01000008">
    <property type="protein sequence ID" value="TWB19002.1"/>
    <property type="molecule type" value="Genomic_DNA"/>
</dbReference>
<feature type="chain" id="PRO_5022108714" description="Secreted protein" evidence="2">
    <location>
        <begin position="28"/>
        <end position="46"/>
    </location>
</feature>
<organism evidence="3 4">
    <name type="scientific">Nitrospirillum amazonense</name>
    <dbReference type="NCBI Taxonomy" id="28077"/>
    <lineage>
        <taxon>Bacteria</taxon>
        <taxon>Pseudomonadati</taxon>
        <taxon>Pseudomonadota</taxon>
        <taxon>Alphaproteobacteria</taxon>
        <taxon>Rhodospirillales</taxon>
        <taxon>Azospirillaceae</taxon>
        <taxon>Nitrospirillum</taxon>
    </lineage>
</organism>
<dbReference type="RefSeq" id="WP_186457366.1">
    <property type="nucleotide sequence ID" value="NZ_VITN01000008.1"/>
</dbReference>
<sequence length="46" mass="4763">MILVSRRRALSPLLLGAAAPPAMDAHAQSLAGTGHDHPGVKRPQPV</sequence>
<evidence type="ECO:0000256" key="1">
    <source>
        <dbReference type="SAM" id="MobiDB-lite"/>
    </source>
</evidence>
<evidence type="ECO:0008006" key="5">
    <source>
        <dbReference type="Google" id="ProtNLM"/>
    </source>
</evidence>
<proteinExistence type="predicted"/>
<comment type="caution">
    <text evidence="3">The sequence shown here is derived from an EMBL/GenBank/DDBJ whole genome shotgun (WGS) entry which is preliminary data.</text>
</comment>
<name>A0A560FBL5_9PROT</name>
<accession>A0A560FBL5</accession>
<dbReference type="AlphaFoldDB" id="A0A560FBL5"/>
<dbReference type="Proteomes" id="UP000319859">
    <property type="component" value="Unassembled WGS sequence"/>
</dbReference>
<evidence type="ECO:0000313" key="4">
    <source>
        <dbReference type="Proteomes" id="UP000319859"/>
    </source>
</evidence>
<feature type="signal peptide" evidence="2">
    <location>
        <begin position="1"/>
        <end position="27"/>
    </location>
</feature>
<feature type="region of interest" description="Disordered" evidence="1">
    <location>
        <begin position="26"/>
        <end position="46"/>
    </location>
</feature>
<evidence type="ECO:0000256" key="2">
    <source>
        <dbReference type="SAM" id="SignalP"/>
    </source>
</evidence>